<evidence type="ECO:0000256" key="7">
    <source>
        <dbReference type="ARBA" id="ARBA00023136"/>
    </source>
</evidence>
<keyword evidence="3" id="KW-0328">Glycosyltransferase</keyword>
<evidence type="ECO:0000256" key="8">
    <source>
        <dbReference type="SAM" id="Phobius"/>
    </source>
</evidence>
<name>A0A7L9U245_9BURK</name>
<keyword evidence="4 10" id="KW-0808">Transferase</keyword>
<dbReference type="Proteomes" id="UP000593875">
    <property type="component" value="Chromosome"/>
</dbReference>
<protein>
    <submittedName>
        <fullName evidence="10">Glycosyltransferase family 39 protein</fullName>
    </submittedName>
</protein>
<dbReference type="PANTHER" id="PTHR33908">
    <property type="entry name" value="MANNOSYLTRANSFERASE YKCB-RELATED"/>
    <property type="match status" value="1"/>
</dbReference>
<evidence type="ECO:0000256" key="5">
    <source>
        <dbReference type="ARBA" id="ARBA00022692"/>
    </source>
</evidence>
<proteinExistence type="predicted"/>
<comment type="subcellular location">
    <subcellularLocation>
        <location evidence="1">Cell membrane</location>
        <topology evidence="1">Multi-pass membrane protein</topology>
    </subcellularLocation>
</comment>
<gene>
    <name evidence="10" type="ORF">LPB04_19075</name>
</gene>
<feature type="transmembrane region" description="Helical" evidence="8">
    <location>
        <begin position="351"/>
        <end position="373"/>
    </location>
</feature>
<dbReference type="AlphaFoldDB" id="A0A7L9U245"/>
<evidence type="ECO:0000256" key="4">
    <source>
        <dbReference type="ARBA" id="ARBA00022679"/>
    </source>
</evidence>
<feature type="transmembrane region" description="Helical" evidence="8">
    <location>
        <begin position="20"/>
        <end position="43"/>
    </location>
</feature>
<dbReference type="GO" id="GO:0005886">
    <property type="term" value="C:plasma membrane"/>
    <property type="evidence" value="ECO:0007669"/>
    <property type="project" value="UniProtKB-SubCell"/>
</dbReference>
<evidence type="ECO:0000313" key="11">
    <source>
        <dbReference type="Proteomes" id="UP000593875"/>
    </source>
</evidence>
<accession>A0A7L9U245</accession>
<keyword evidence="7 8" id="KW-0472">Membrane</keyword>
<feature type="transmembrane region" description="Helical" evidence="8">
    <location>
        <begin position="97"/>
        <end position="120"/>
    </location>
</feature>
<dbReference type="KEGG" id="mlir:LPB04_19075"/>
<sequence length="490" mass="54664">MRNDAIPVACDRRAGTHFLFVLAAYFLLQVVLRVSSPAVLDLDESESILRSQHLQLGYGSQPPLYFWLQWLMFSLFGINILALSIQKNLLLFCTYLAMFYTARSLIGVAGAIMVAASLILFPQIGWESQRDLTHSVLMTCVAALALWCYVGLLRQPGKLRYALFGLLIGLGLQSKYNFALFALGLLAASLLVREHRQAVWNRKAWISLAVLMLCLAPHGLWLLDHLDFAIRSTGEKMQGQDAGYAGNVARGLGSMLSASFLFVTPLWIVYGWIWWRYGDPRRDQLRAARDRPEVRFFLWFYLAAFACVTALVLGGEVTKIKDRWMQPILFLSPLAFFAVFPSLARRTVCRSVLWAAGVFAVLILAGLSARAYWGKNTRVPFAELSAQLMRRFPQAKTLVASELTTAGNLSLHNPAWTVMLLPELLQRRPAIGGDVLLIGSGGHPEDWPDSFLNAYPSSALRQRGRLEVGKPQGRHGAMAVDYAVVSVKEK</sequence>
<keyword evidence="5 8" id="KW-0812">Transmembrane</keyword>
<evidence type="ECO:0000259" key="9">
    <source>
        <dbReference type="Pfam" id="PF13231"/>
    </source>
</evidence>
<feature type="transmembrane region" description="Helical" evidence="8">
    <location>
        <begin position="64"/>
        <end position="85"/>
    </location>
</feature>
<evidence type="ECO:0000256" key="3">
    <source>
        <dbReference type="ARBA" id="ARBA00022676"/>
    </source>
</evidence>
<evidence type="ECO:0000256" key="2">
    <source>
        <dbReference type="ARBA" id="ARBA00022475"/>
    </source>
</evidence>
<keyword evidence="11" id="KW-1185">Reference proteome</keyword>
<evidence type="ECO:0000256" key="1">
    <source>
        <dbReference type="ARBA" id="ARBA00004651"/>
    </source>
</evidence>
<feature type="transmembrane region" description="Helical" evidence="8">
    <location>
        <begin position="255"/>
        <end position="275"/>
    </location>
</feature>
<dbReference type="InterPro" id="IPR038731">
    <property type="entry name" value="RgtA/B/C-like"/>
</dbReference>
<dbReference type="Pfam" id="PF13231">
    <property type="entry name" value="PMT_2"/>
    <property type="match status" value="1"/>
</dbReference>
<feature type="transmembrane region" description="Helical" evidence="8">
    <location>
        <begin position="327"/>
        <end position="344"/>
    </location>
</feature>
<dbReference type="GO" id="GO:0009103">
    <property type="term" value="P:lipopolysaccharide biosynthetic process"/>
    <property type="evidence" value="ECO:0007669"/>
    <property type="project" value="UniProtKB-ARBA"/>
</dbReference>
<dbReference type="PANTHER" id="PTHR33908:SF11">
    <property type="entry name" value="MEMBRANE PROTEIN"/>
    <property type="match status" value="1"/>
</dbReference>
<dbReference type="InterPro" id="IPR050297">
    <property type="entry name" value="LipidA_mod_glycosyltrf_83"/>
</dbReference>
<reference evidence="10 11" key="1">
    <citation type="submission" date="2020-10" db="EMBL/GenBank/DDBJ databases">
        <title>Genome sequencing of Massilia sp. LPB0304.</title>
        <authorList>
            <person name="Kim J."/>
        </authorList>
    </citation>
    <scope>NUCLEOTIDE SEQUENCE [LARGE SCALE GENOMIC DNA]</scope>
    <source>
        <strain evidence="10 11">LPB0304</strain>
    </source>
</reference>
<dbReference type="EMBL" id="CP062941">
    <property type="protein sequence ID" value="QOL49018.1"/>
    <property type="molecule type" value="Genomic_DNA"/>
</dbReference>
<dbReference type="GO" id="GO:0016763">
    <property type="term" value="F:pentosyltransferase activity"/>
    <property type="evidence" value="ECO:0007669"/>
    <property type="project" value="TreeGrafter"/>
</dbReference>
<feature type="transmembrane region" description="Helical" evidence="8">
    <location>
        <begin position="132"/>
        <end position="152"/>
    </location>
</feature>
<feature type="transmembrane region" description="Helical" evidence="8">
    <location>
        <begin position="296"/>
        <end position="315"/>
    </location>
</feature>
<keyword evidence="6 8" id="KW-1133">Transmembrane helix</keyword>
<organism evidence="10 11">
    <name type="scientific">Massilia litorea</name>
    <dbReference type="NCBI Taxonomy" id="2769491"/>
    <lineage>
        <taxon>Bacteria</taxon>
        <taxon>Pseudomonadati</taxon>
        <taxon>Pseudomonadota</taxon>
        <taxon>Betaproteobacteria</taxon>
        <taxon>Burkholderiales</taxon>
        <taxon>Oxalobacteraceae</taxon>
        <taxon>Telluria group</taxon>
        <taxon>Massilia</taxon>
    </lineage>
</organism>
<keyword evidence="2" id="KW-1003">Cell membrane</keyword>
<evidence type="ECO:0000313" key="10">
    <source>
        <dbReference type="EMBL" id="QOL49018.1"/>
    </source>
</evidence>
<dbReference type="RefSeq" id="WP_193686060.1">
    <property type="nucleotide sequence ID" value="NZ_CP062941.1"/>
</dbReference>
<evidence type="ECO:0000256" key="6">
    <source>
        <dbReference type="ARBA" id="ARBA00022989"/>
    </source>
</evidence>
<feature type="domain" description="Glycosyltransferase RgtA/B/C/D-like" evidence="9">
    <location>
        <begin position="61"/>
        <end position="221"/>
    </location>
</feature>
<feature type="transmembrane region" description="Helical" evidence="8">
    <location>
        <begin position="204"/>
        <end position="223"/>
    </location>
</feature>